<dbReference type="Proteomes" id="UP000095281">
    <property type="component" value="Unplaced"/>
</dbReference>
<sequence length="191" mass="22136">MLEETSSDSLEPLQICHKFVPYSEQQHDDLPHSGTVGDESSGHTISSSQQTSERKTKKRRTNKLKEPMTSLTKQQQKSIEKLTQQKDNQIQQPFAAKPVQPFAVPLKLSSSLHQHTQQQTNKLQLRTDKARPILLPTKLSKEEPNVWIDKMYTNNDKKYEFGKYIYRNKEIEKNSEKVQYIGCNLCQLYVS</sequence>
<feature type="compositionally biased region" description="Polar residues" evidence="1">
    <location>
        <begin position="42"/>
        <end position="51"/>
    </location>
</feature>
<organism evidence="2 3">
    <name type="scientific">Meloidogyne hapla</name>
    <name type="common">Root-knot nematode worm</name>
    <dbReference type="NCBI Taxonomy" id="6305"/>
    <lineage>
        <taxon>Eukaryota</taxon>
        <taxon>Metazoa</taxon>
        <taxon>Ecdysozoa</taxon>
        <taxon>Nematoda</taxon>
        <taxon>Chromadorea</taxon>
        <taxon>Rhabditida</taxon>
        <taxon>Tylenchina</taxon>
        <taxon>Tylenchomorpha</taxon>
        <taxon>Tylenchoidea</taxon>
        <taxon>Meloidogynidae</taxon>
        <taxon>Meloidogyninae</taxon>
        <taxon>Meloidogyne</taxon>
    </lineage>
</organism>
<dbReference type="WBParaSite" id="MhA1_Contig1463.frz3.gene1">
    <property type="protein sequence ID" value="MhA1_Contig1463.frz3.gene1"/>
    <property type="gene ID" value="MhA1_Contig1463.frz3.gene1"/>
</dbReference>
<evidence type="ECO:0000313" key="2">
    <source>
        <dbReference type="Proteomes" id="UP000095281"/>
    </source>
</evidence>
<name>A0A1I8B623_MELHA</name>
<reference evidence="3" key="1">
    <citation type="submission" date="2016-11" db="UniProtKB">
        <authorList>
            <consortium name="WormBaseParasite"/>
        </authorList>
    </citation>
    <scope>IDENTIFICATION</scope>
</reference>
<dbReference type="AlphaFoldDB" id="A0A1I8B623"/>
<proteinExistence type="predicted"/>
<protein>
    <submittedName>
        <fullName evidence="3">Uncharacterized protein</fullName>
    </submittedName>
</protein>
<keyword evidence="2" id="KW-1185">Reference proteome</keyword>
<feature type="region of interest" description="Disordered" evidence="1">
    <location>
        <begin position="20"/>
        <end position="87"/>
    </location>
</feature>
<evidence type="ECO:0000313" key="3">
    <source>
        <dbReference type="WBParaSite" id="MhA1_Contig1463.frz3.gene1"/>
    </source>
</evidence>
<evidence type="ECO:0000256" key="1">
    <source>
        <dbReference type="SAM" id="MobiDB-lite"/>
    </source>
</evidence>
<accession>A0A1I8B623</accession>